<feature type="compositionally biased region" description="Pro residues" evidence="1">
    <location>
        <begin position="155"/>
        <end position="166"/>
    </location>
</feature>
<feature type="compositionally biased region" description="Polar residues" evidence="1">
    <location>
        <begin position="184"/>
        <end position="193"/>
    </location>
</feature>
<dbReference type="RefSeq" id="XP_008477346.1">
    <property type="nucleotide sequence ID" value="XM_008479124.1"/>
</dbReference>
<evidence type="ECO:0000256" key="1">
    <source>
        <dbReference type="SAM" id="MobiDB-lite"/>
    </source>
</evidence>
<sequence length="268" mass="27775">MASGSKLVTKSGGKTSEPGVTRKPVVAGGKPPIKSALKPPVKMIKGKATTSGGKPKSLASKRSDSDEDDDSEEDDDEDDSEESSDDDSDDHSKKTSKKPLAGGKKPVLKPGAVRNPIGGARPPRPAIITRPGVPTQPFRPVAPRILFTPRTQARPPTPGGTTPPRPTGEGPGFPVRPPLAPNVPATSAADSQSPAIPGPNNPPANYQGPPPAGPPNNFPGGHPGNPANPATMGPNYHMPPNDRLQAKLLTFLSSPSTSDRHKVLIIHI</sequence>
<dbReference type="PaxDb" id="121845-A0A1S3D9M8"/>
<evidence type="ECO:0000313" key="2">
    <source>
        <dbReference type="Proteomes" id="UP000079169"/>
    </source>
</evidence>
<dbReference type="AlphaFoldDB" id="A0A1S3D9M8"/>
<dbReference type="GeneID" id="103514254"/>
<feature type="compositionally biased region" description="Pro residues" evidence="1">
    <location>
        <begin position="196"/>
        <end position="217"/>
    </location>
</feature>
<gene>
    <name evidence="3" type="primary">LOC103514254</name>
</gene>
<feature type="compositionally biased region" description="Polar residues" evidence="1">
    <location>
        <begin position="1"/>
        <end position="14"/>
    </location>
</feature>
<protein>
    <submittedName>
        <fullName evidence="3">WW domain-binding protein 11-like</fullName>
    </submittedName>
</protein>
<evidence type="ECO:0000313" key="3">
    <source>
        <dbReference type="RefSeq" id="XP_008477346.1"/>
    </source>
</evidence>
<dbReference type="KEGG" id="dci:103514254"/>
<name>A0A1S3D9M8_DIACI</name>
<reference evidence="3" key="1">
    <citation type="submission" date="2025-08" db="UniProtKB">
        <authorList>
            <consortium name="RefSeq"/>
        </authorList>
    </citation>
    <scope>IDENTIFICATION</scope>
</reference>
<feature type="compositionally biased region" description="Low complexity" evidence="1">
    <location>
        <begin position="218"/>
        <end position="230"/>
    </location>
</feature>
<dbReference type="Proteomes" id="UP000079169">
    <property type="component" value="Unplaced"/>
</dbReference>
<organism evidence="2 3">
    <name type="scientific">Diaphorina citri</name>
    <name type="common">Asian citrus psyllid</name>
    <dbReference type="NCBI Taxonomy" id="121845"/>
    <lineage>
        <taxon>Eukaryota</taxon>
        <taxon>Metazoa</taxon>
        <taxon>Ecdysozoa</taxon>
        <taxon>Arthropoda</taxon>
        <taxon>Hexapoda</taxon>
        <taxon>Insecta</taxon>
        <taxon>Pterygota</taxon>
        <taxon>Neoptera</taxon>
        <taxon>Paraneoptera</taxon>
        <taxon>Hemiptera</taxon>
        <taxon>Sternorrhyncha</taxon>
        <taxon>Psylloidea</taxon>
        <taxon>Psyllidae</taxon>
        <taxon>Diaphorininae</taxon>
        <taxon>Diaphorina</taxon>
    </lineage>
</organism>
<feature type="compositionally biased region" description="Acidic residues" evidence="1">
    <location>
        <begin position="65"/>
        <end position="89"/>
    </location>
</feature>
<keyword evidence="2" id="KW-1185">Reference proteome</keyword>
<feature type="region of interest" description="Disordered" evidence="1">
    <location>
        <begin position="1"/>
        <end position="241"/>
    </location>
</feature>
<proteinExistence type="predicted"/>
<accession>A0A1S3D9M8</accession>